<dbReference type="SUPFAM" id="SSF50978">
    <property type="entry name" value="WD40 repeat-like"/>
    <property type="match status" value="2"/>
</dbReference>
<evidence type="ECO:0000256" key="4">
    <source>
        <dbReference type="ARBA" id="ARBA00023242"/>
    </source>
</evidence>
<feature type="repeat" description="WD" evidence="6">
    <location>
        <begin position="111"/>
        <end position="144"/>
    </location>
</feature>
<gene>
    <name evidence="9" type="primary">DIP2</name>
    <name evidence="9" type="ORF">PRK78_004267</name>
</gene>
<dbReference type="InterPro" id="IPR007148">
    <property type="entry name" value="SSU_processome_Utp12"/>
</dbReference>
<dbReference type="AlphaFoldDB" id="A0AAF0ILG1"/>
<comment type="similarity">
    <text evidence="5">Belongs to the WD repeat WDR3/UTP12 family.</text>
</comment>
<feature type="domain" description="Small-subunit processome Utp12" evidence="8">
    <location>
        <begin position="824"/>
        <end position="924"/>
    </location>
</feature>
<dbReference type="PROSITE" id="PS50082">
    <property type="entry name" value="WD_REPEATS_2"/>
    <property type="match status" value="7"/>
</dbReference>
<dbReference type="InterPro" id="IPR001680">
    <property type="entry name" value="WD40_rpt"/>
</dbReference>
<dbReference type="PANTHER" id="PTHR19853">
    <property type="entry name" value="WD REPEAT CONTAINING PROTEIN 3 WDR3"/>
    <property type="match status" value="1"/>
</dbReference>
<evidence type="ECO:0000256" key="2">
    <source>
        <dbReference type="ARBA" id="ARBA00022574"/>
    </source>
</evidence>
<keyword evidence="10" id="KW-1185">Reference proteome</keyword>
<dbReference type="PROSITE" id="PS50294">
    <property type="entry name" value="WD_REPEATS_REGION"/>
    <property type="match status" value="5"/>
</dbReference>
<accession>A0AAF0ILG1</accession>
<feature type="repeat" description="WD" evidence="6">
    <location>
        <begin position="499"/>
        <end position="533"/>
    </location>
</feature>
<evidence type="ECO:0000313" key="9">
    <source>
        <dbReference type="EMBL" id="WEW58799.1"/>
    </source>
</evidence>
<dbReference type="Proteomes" id="UP001219355">
    <property type="component" value="Chromosome 2"/>
</dbReference>
<feature type="repeat" description="WD" evidence="6">
    <location>
        <begin position="182"/>
        <end position="210"/>
    </location>
</feature>
<feature type="repeat" description="WD" evidence="6">
    <location>
        <begin position="640"/>
        <end position="686"/>
    </location>
</feature>
<dbReference type="Gene3D" id="2.130.10.10">
    <property type="entry name" value="YVTN repeat-like/Quinoprotein amine dehydrogenase"/>
    <property type="match status" value="5"/>
</dbReference>
<organism evidence="9 10">
    <name type="scientific">Emydomyces testavorans</name>
    <dbReference type="NCBI Taxonomy" id="2070801"/>
    <lineage>
        <taxon>Eukaryota</taxon>
        <taxon>Fungi</taxon>
        <taxon>Dikarya</taxon>
        <taxon>Ascomycota</taxon>
        <taxon>Pezizomycotina</taxon>
        <taxon>Eurotiomycetes</taxon>
        <taxon>Eurotiomycetidae</taxon>
        <taxon>Onygenales</taxon>
        <taxon>Nannizziopsiaceae</taxon>
        <taxon>Emydomyces</taxon>
    </lineage>
</organism>
<dbReference type="Pfam" id="PF25172">
    <property type="entry name" value="Beta-prop_WDR3_2nd"/>
    <property type="match status" value="1"/>
</dbReference>
<keyword evidence="4" id="KW-0539">Nucleus</keyword>
<dbReference type="GO" id="GO:0030490">
    <property type="term" value="P:maturation of SSU-rRNA"/>
    <property type="evidence" value="ECO:0007669"/>
    <property type="project" value="TreeGrafter"/>
</dbReference>
<evidence type="ECO:0000259" key="8">
    <source>
        <dbReference type="Pfam" id="PF04003"/>
    </source>
</evidence>
<evidence type="ECO:0000256" key="5">
    <source>
        <dbReference type="ARBA" id="ARBA00038229"/>
    </source>
</evidence>
<evidence type="ECO:0000256" key="3">
    <source>
        <dbReference type="ARBA" id="ARBA00022737"/>
    </source>
</evidence>
<dbReference type="PROSITE" id="PS00678">
    <property type="entry name" value="WD_REPEATS_1"/>
    <property type="match status" value="2"/>
</dbReference>
<dbReference type="Pfam" id="PF04003">
    <property type="entry name" value="Utp12"/>
    <property type="match status" value="1"/>
</dbReference>
<sequence length="961" mass="107596">MVKSYLKFEASKTFGLVTSATSNVVWIKDESLYTGSRHTGAGRAIAGVGEEVACWDVKKGELLAKWRDSDCNAQVTCIAQSKADEDIFAVGYDDGSIRLWDSRLGTVMISFNGHKTAVTQLAFDQGGARLASGSKDTNIIIWDLIAEVGLVKLRGHTDQITSLHFLSSSDVEDSTALVQNSNEQDKFLLSTGKDSLIKIWDLSSQHCIETHIAQSNGECWSLGLSPDQSGCITAGNEGELRVWSINADAMREIAKEKEGVNTRKILVDRGNLYRQGKDRTLGVYFHPHSDYIAVHGSEKSVEILRIRSEKEIQKSLARKRKRRKEKGGDQGNENDKTDTGGSVPDSLATVPITEIFVPHVIVRTGGKIRSVDWIGGKGLQLLAATTNNQLEVYNVVSAEKKKKDQDEIDYNRTLSIELPGHRTDVRSLAISSDDRMLSSASNGNLKIWNVRTQTCLRTLDCGYALCSTFLPGDKIVVVGNKNGELEVFDIASSTLLDTIQAHEGPVWALHVHPDGKSMVTGSADKTAKFWKFEVVQEEILGTKRTMPRLKLVHTRTLKVNDDILSLKFSPDSRLLAVSLLDNTVKVFFVDTLKLFLNLYGHKLPVLNMDISYDSKLIVTCSADKNVRIWGLDFGDCHKAFFAHQDSIMGVAFMPHNKEGDGHNFFSASKDRLIKYWDGDKFEQIQKLEGHHGEIWSLVISHSGDFIVTASHDKSIRIWQQTDEQIFLEEEREKELEELYEQNLAESLDREEDAAEGEDKAEAVAAGKQTTETLTAGEKIIEALELGMEDLQLLREYNERKISNPKIAPPSRNPLYLAYGNISAEKYLLNTIQKVPAASLQDALLVLPFSRLPALFTFLDIWASKEWDIPLTCRILFFILKTHHRQIVASKMMRPMLDGIRGSLRRVLSKQKDEMGYNLAALQFIGGQVRDKGKSDYVDEELWEQEEQQQRGVKKRQFVTVA</sequence>
<feature type="repeat" description="WD" evidence="6">
    <location>
        <begin position="687"/>
        <end position="719"/>
    </location>
</feature>
<dbReference type="InterPro" id="IPR019775">
    <property type="entry name" value="WD40_repeat_CS"/>
</dbReference>
<dbReference type="Pfam" id="PF25173">
    <property type="entry name" value="Beta-prop_WDR3_1st"/>
    <property type="match status" value="1"/>
</dbReference>
<dbReference type="GO" id="GO:0032040">
    <property type="term" value="C:small-subunit processome"/>
    <property type="evidence" value="ECO:0007669"/>
    <property type="project" value="TreeGrafter"/>
</dbReference>
<dbReference type="GO" id="GO:0030515">
    <property type="term" value="F:snoRNA binding"/>
    <property type="evidence" value="ECO:0007669"/>
    <property type="project" value="TreeGrafter"/>
</dbReference>
<feature type="repeat" description="WD" evidence="6">
    <location>
        <begin position="418"/>
        <end position="458"/>
    </location>
</feature>
<evidence type="ECO:0000256" key="1">
    <source>
        <dbReference type="ARBA" id="ARBA00004604"/>
    </source>
</evidence>
<evidence type="ECO:0000313" key="10">
    <source>
        <dbReference type="Proteomes" id="UP001219355"/>
    </source>
</evidence>
<evidence type="ECO:0000256" key="7">
    <source>
        <dbReference type="SAM" id="MobiDB-lite"/>
    </source>
</evidence>
<feature type="repeat" description="WD" evidence="6">
    <location>
        <begin position="598"/>
        <end position="639"/>
    </location>
</feature>
<name>A0AAF0ILG1_9EURO</name>
<dbReference type="InterPro" id="IPR036322">
    <property type="entry name" value="WD40_repeat_dom_sf"/>
</dbReference>
<keyword evidence="2 6" id="KW-0853">WD repeat</keyword>
<dbReference type="SMART" id="SM00320">
    <property type="entry name" value="WD40"/>
    <property type="match status" value="12"/>
</dbReference>
<dbReference type="EMBL" id="CP120628">
    <property type="protein sequence ID" value="WEW58799.1"/>
    <property type="molecule type" value="Genomic_DNA"/>
</dbReference>
<dbReference type="PRINTS" id="PR00320">
    <property type="entry name" value="GPROTEINBRPT"/>
</dbReference>
<evidence type="ECO:0000256" key="6">
    <source>
        <dbReference type="PROSITE-ProRule" id="PRU00221"/>
    </source>
</evidence>
<comment type="subcellular location">
    <subcellularLocation>
        <location evidence="1">Nucleus</location>
        <location evidence="1">Nucleolus</location>
    </subcellularLocation>
</comment>
<dbReference type="InterPro" id="IPR015943">
    <property type="entry name" value="WD40/YVTN_repeat-like_dom_sf"/>
</dbReference>
<dbReference type="FunFam" id="2.130.10.10:FF:000178">
    <property type="entry name" value="WD repeat domain 3"/>
    <property type="match status" value="1"/>
</dbReference>
<dbReference type="PANTHER" id="PTHR19853:SF0">
    <property type="entry name" value="WD REPEAT-CONTAINING PROTEIN 3"/>
    <property type="match status" value="1"/>
</dbReference>
<feature type="region of interest" description="Disordered" evidence="7">
    <location>
        <begin position="315"/>
        <end position="344"/>
    </location>
</feature>
<dbReference type="GO" id="GO:0034388">
    <property type="term" value="C:Pwp2p-containing subcomplex of 90S preribosome"/>
    <property type="evidence" value="ECO:0007669"/>
    <property type="project" value="TreeGrafter"/>
</dbReference>
<protein>
    <submittedName>
        <fullName evidence="9">Beta transducin</fullName>
    </submittedName>
</protein>
<dbReference type="FunFam" id="2.130.10.10:FF:000157">
    <property type="entry name" value="WD repeat domain 3"/>
    <property type="match status" value="1"/>
</dbReference>
<dbReference type="InterPro" id="IPR051570">
    <property type="entry name" value="TBC1_cilium_biogenesis"/>
</dbReference>
<reference evidence="9" key="1">
    <citation type="submission" date="2023-03" db="EMBL/GenBank/DDBJ databases">
        <title>Emydomyces testavorans Genome Sequence.</title>
        <authorList>
            <person name="Hoyer L."/>
        </authorList>
    </citation>
    <scope>NUCLEOTIDE SEQUENCE</scope>
    <source>
        <strain evidence="9">16-2883</strain>
    </source>
</reference>
<feature type="region of interest" description="Disordered" evidence="7">
    <location>
        <begin position="746"/>
        <end position="767"/>
    </location>
</feature>
<feature type="compositionally biased region" description="Basic residues" evidence="7">
    <location>
        <begin position="316"/>
        <end position="325"/>
    </location>
</feature>
<dbReference type="InterPro" id="IPR020472">
    <property type="entry name" value="WD40_PAC1"/>
</dbReference>
<dbReference type="CDD" id="cd00200">
    <property type="entry name" value="WD40"/>
    <property type="match status" value="1"/>
</dbReference>
<keyword evidence="3" id="KW-0677">Repeat</keyword>
<proteinExistence type="inferred from homology"/>